<sequence>LKLLVLTKMPLCHMKFQIMNYQLQGKLSCLNLVELVQLLHMLSLMASSLLKTIRKFTILAINLVLQMW</sequence>
<dbReference type="EMBL" id="JBDODL010005232">
    <property type="protein sequence ID" value="MES1923236.1"/>
    <property type="molecule type" value="Genomic_DNA"/>
</dbReference>
<accession>A0ABV2AUA3</accession>
<comment type="caution">
    <text evidence="1">The sequence shown here is derived from an EMBL/GenBank/DDBJ whole genome shotgun (WGS) entry which is preliminary data.</text>
</comment>
<proteinExistence type="predicted"/>
<feature type="non-terminal residue" evidence="1">
    <location>
        <position position="68"/>
    </location>
</feature>
<reference evidence="1 2" key="1">
    <citation type="journal article" date="2024" name="BMC Biol.">
        <title>Comparative genomics of Ascetosporea gives new insight into the evolutionary basis for animal parasitism in Rhizaria.</title>
        <authorList>
            <person name="Hiltunen Thoren M."/>
            <person name="Onut-Brannstrom I."/>
            <person name="Alfjorden A."/>
            <person name="Peckova H."/>
            <person name="Swords F."/>
            <person name="Hooper C."/>
            <person name="Holzer A.S."/>
            <person name="Bass D."/>
            <person name="Burki F."/>
        </authorList>
    </citation>
    <scope>NUCLEOTIDE SEQUENCE [LARGE SCALE GENOMIC DNA]</scope>
    <source>
        <strain evidence="1">20-A016</strain>
    </source>
</reference>
<evidence type="ECO:0000313" key="2">
    <source>
        <dbReference type="Proteomes" id="UP001439008"/>
    </source>
</evidence>
<dbReference type="Proteomes" id="UP001439008">
    <property type="component" value="Unassembled WGS sequence"/>
</dbReference>
<keyword evidence="2" id="KW-1185">Reference proteome</keyword>
<feature type="non-terminal residue" evidence="1">
    <location>
        <position position="1"/>
    </location>
</feature>
<gene>
    <name evidence="1" type="ORF">MHBO_004780</name>
</gene>
<evidence type="ECO:0000313" key="1">
    <source>
        <dbReference type="EMBL" id="MES1923236.1"/>
    </source>
</evidence>
<protein>
    <submittedName>
        <fullName evidence="1">Uncharacterized protein</fullName>
    </submittedName>
</protein>
<name>A0ABV2AUA3_9EUKA</name>
<organism evidence="1 2">
    <name type="scientific">Bonamia ostreae</name>
    <dbReference type="NCBI Taxonomy" id="126728"/>
    <lineage>
        <taxon>Eukaryota</taxon>
        <taxon>Sar</taxon>
        <taxon>Rhizaria</taxon>
        <taxon>Endomyxa</taxon>
        <taxon>Ascetosporea</taxon>
        <taxon>Haplosporida</taxon>
        <taxon>Bonamia</taxon>
    </lineage>
</organism>